<keyword evidence="4" id="KW-0472">Membrane</keyword>
<keyword evidence="3" id="KW-0732">Signal</keyword>
<keyword evidence="5" id="KW-0998">Cell outer membrane</keyword>
<dbReference type="KEGG" id="eao:BD94_0829"/>
<dbReference type="Gene3D" id="2.40.160.50">
    <property type="entry name" value="membrane protein fhac: a member of the omp85/tpsb transporter family"/>
    <property type="match status" value="1"/>
</dbReference>
<reference evidence="7" key="2">
    <citation type="journal article" date="2015" name="Genome Biol. Evol.">
        <title>Complete Genome Sequence and Transcriptomic Analysis of the Novel Pathogen Elizabethkingia anophelis in Response to Oxidative Stress.</title>
        <authorList>
            <person name="Li Y."/>
            <person name="Liu Y."/>
            <person name="Chew S.C."/>
            <person name="Tay M."/>
            <person name="Salido M.M."/>
            <person name="Teo J."/>
            <person name="Lauro F.M."/>
            <person name="Givskov M."/>
            <person name="Yang L."/>
        </authorList>
    </citation>
    <scope>NUCLEOTIDE SEQUENCE</scope>
    <source>
        <strain evidence="7">NUHP1</strain>
    </source>
</reference>
<evidence type="ECO:0000313" key="7">
    <source>
        <dbReference type="EMBL" id="AIL44604.1"/>
    </source>
</evidence>
<evidence type="ECO:0000256" key="1">
    <source>
        <dbReference type="ARBA" id="ARBA00004370"/>
    </source>
</evidence>
<dbReference type="STRING" id="1338011.BD94_0829"/>
<dbReference type="InterPro" id="IPR000184">
    <property type="entry name" value="Bac_surfAg_D15"/>
</dbReference>
<evidence type="ECO:0000256" key="2">
    <source>
        <dbReference type="ARBA" id="ARBA00022692"/>
    </source>
</evidence>
<dbReference type="PANTHER" id="PTHR12815">
    <property type="entry name" value="SORTING AND ASSEMBLY MACHINERY SAMM50 PROTEIN FAMILY MEMBER"/>
    <property type="match status" value="1"/>
</dbReference>
<dbReference type="AlphaFoldDB" id="A0A077EEL2"/>
<dbReference type="Proteomes" id="UP000028933">
    <property type="component" value="Chromosome"/>
</dbReference>
<gene>
    <name evidence="7" type="ORF">BD94_0829</name>
</gene>
<comment type="subcellular location">
    <subcellularLocation>
        <location evidence="1">Membrane</location>
    </subcellularLocation>
</comment>
<dbReference type="RefSeq" id="WP_009087685.1">
    <property type="nucleotide sequence ID" value="NZ_CP007547.1"/>
</dbReference>
<proteinExistence type="predicted"/>
<dbReference type="Pfam" id="PF01103">
    <property type="entry name" value="Omp85"/>
    <property type="match status" value="1"/>
</dbReference>
<accession>A0A077EEL2</accession>
<dbReference type="PANTHER" id="PTHR12815:SF47">
    <property type="entry name" value="TRANSLOCATION AND ASSEMBLY MODULE SUBUNIT TAMA"/>
    <property type="match status" value="1"/>
</dbReference>
<dbReference type="GeneID" id="56685787"/>
<evidence type="ECO:0000256" key="5">
    <source>
        <dbReference type="ARBA" id="ARBA00023237"/>
    </source>
</evidence>
<evidence type="ECO:0000313" key="8">
    <source>
        <dbReference type="Proteomes" id="UP000028933"/>
    </source>
</evidence>
<keyword evidence="2" id="KW-0812">Transmembrane</keyword>
<dbReference type="GO" id="GO:0019867">
    <property type="term" value="C:outer membrane"/>
    <property type="evidence" value="ECO:0007669"/>
    <property type="project" value="InterPro"/>
</dbReference>
<dbReference type="eggNOG" id="COG4775">
    <property type="taxonomic scope" value="Bacteria"/>
</dbReference>
<dbReference type="InterPro" id="IPR039910">
    <property type="entry name" value="D15-like"/>
</dbReference>
<evidence type="ECO:0000256" key="4">
    <source>
        <dbReference type="ARBA" id="ARBA00023136"/>
    </source>
</evidence>
<protein>
    <recommendedName>
        <fullName evidence="6">Bacterial surface antigen (D15) domain-containing protein</fullName>
    </recommendedName>
</protein>
<name>A0A077EEL2_9FLAO</name>
<organism evidence="7 8">
    <name type="scientific">Elizabethkingia anophelis NUHP1</name>
    <dbReference type="NCBI Taxonomy" id="1338011"/>
    <lineage>
        <taxon>Bacteria</taxon>
        <taxon>Pseudomonadati</taxon>
        <taxon>Bacteroidota</taxon>
        <taxon>Flavobacteriia</taxon>
        <taxon>Flavobacteriales</taxon>
        <taxon>Weeksellaceae</taxon>
        <taxon>Elizabethkingia</taxon>
    </lineage>
</organism>
<evidence type="ECO:0000259" key="6">
    <source>
        <dbReference type="Pfam" id="PF01103"/>
    </source>
</evidence>
<dbReference type="EMBL" id="CP007547">
    <property type="protein sequence ID" value="AIL44604.1"/>
    <property type="molecule type" value="Genomic_DNA"/>
</dbReference>
<feature type="domain" description="Bacterial surface antigen (D15)" evidence="6">
    <location>
        <begin position="420"/>
        <end position="847"/>
    </location>
</feature>
<dbReference type="HOGENOM" id="CLU_010929_0_0_10"/>
<reference evidence="7" key="1">
    <citation type="journal article" date="2013" name="Lancet">
        <title>First case of E anophelis outbreak in an intensive-care unit.</title>
        <authorList>
            <person name="Teo J."/>
            <person name="Tan S.Y."/>
            <person name="Tay M."/>
            <person name="Ding Y."/>
            <person name="Kjelleberg S."/>
            <person name="Givskov M."/>
            <person name="Lin R.T."/>
            <person name="Yang L."/>
        </authorList>
    </citation>
    <scope>NUCLEOTIDE SEQUENCE [LARGE SCALE GENOMIC DNA]</scope>
    <source>
        <strain evidence="7">NUHP1</strain>
    </source>
</reference>
<sequence>MGKHSSKYFQKYYLFSAPAIAFFLLNACSTRKVPEDSYLLTSNKFQYKDGKLFEDKVPDFVNQKPNKKFLFVAPIGLWAYNMANPKLDTILNEYMTYPSQMRTQKLRDSIALKYNRPNLVGKNLFWDRFLHNVGQQPVILNEAATEKSADKIRKFFVYKGYWDAKVTGTNKIDSTGKKASALYQIEHKDPTLVKDYYYNIPEEPIRLLYEQNYSKSFIKTGKVLDQEDLEKEVARINDIMRSNGYYNFNGSNEEIFFTADSLKSRKDVPLTLEFKRDSAQDGKQKNPYVISKFSDVNVYISDDPVNKGELKPEDYETLRKINFYNPDKKYKNRALWTAVVLREGDKYNQREIDLTKRNLVGMNNFNINKFEIVQEQDSLLKTDIYLTPLPKYEFKIATDVHYSQILNLGFSPSVELTTRNIFGGAENLSTSFSGIIGTTNNATNPKTYFNAYELSAQVALNVPRLLVPFKYYKFIPKRYTPTSSIIVGSSIQNNIGLGRISFNMGLNYSAAVNDIITHRLTLFNTQFNFTRNKDKYYELFPRDEVYRSLMFGKYFAQDLALAELYSTGKITTDEVSKIIMSDVAYQNSIDAKNDPIFTNFQQSLLNKERQTQDVVINSMIYNFTYNEIGNKAYPNPSYLSFKFETAGNFLSLIDKSFKSFTTGIAGENSEKGLFGVPYAQFMKFDIDARKYFSFSNSRRTLVFRQFIGVGIPYGNSHVMPYMRSYFNGGSSDIRAWLAFGGLGPADIQVDQNVRSYMLDNVKLTTNIEYRFPISKIVEGALFTDAGNIWSLKNTGIGDEFKFNKFYKQLGIGSGFGFRFNIAYVTLRLDLAYKIYDPNMPEGDRWNFKRIKPLQPTFNFAFGYPF</sequence>
<evidence type="ECO:0000256" key="3">
    <source>
        <dbReference type="ARBA" id="ARBA00022729"/>
    </source>
</evidence>